<organism evidence="2 3">
    <name type="scientific">Camelina sativa</name>
    <name type="common">False flax</name>
    <name type="synonym">Myagrum sativum</name>
    <dbReference type="NCBI Taxonomy" id="90675"/>
    <lineage>
        <taxon>Eukaryota</taxon>
        <taxon>Viridiplantae</taxon>
        <taxon>Streptophyta</taxon>
        <taxon>Embryophyta</taxon>
        <taxon>Tracheophyta</taxon>
        <taxon>Spermatophyta</taxon>
        <taxon>Magnoliopsida</taxon>
        <taxon>eudicotyledons</taxon>
        <taxon>Gunneridae</taxon>
        <taxon>Pentapetalae</taxon>
        <taxon>rosids</taxon>
        <taxon>malvids</taxon>
        <taxon>Brassicales</taxon>
        <taxon>Brassicaceae</taxon>
        <taxon>Camelineae</taxon>
        <taxon>Camelina</taxon>
    </lineage>
</organism>
<keyword evidence="2" id="KW-1185">Reference proteome</keyword>
<dbReference type="InterPro" id="IPR001810">
    <property type="entry name" value="F-box_dom"/>
</dbReference>
<dbReference type="PANTHER" id="PTHR31111">
    <property type="entry name" value="BNAA05G37150D PROTEIN-RELATED"/>
    <property type="match status" value="1"/>
</dbReference>
<dbReference type="InterPro" id="IPR017451">
    <property type="entry name" value="F-box-assoc_interact_dom"/>
</dbReference>
<dbReference type="GeneID" id="104786255"/>
<dbReference type="InterPro" id="IPR036047">
    <property type="entry name" value="F-box-like_dom_sf"/>
</dbReference>
<name>A0ABM0Z3J1_CAMSA</name>
<dbReference type="PROSITE" id="PS50181">
    <property type="entry name" value="FBOX"/>
    <property type="match status" value="1"/>
</dbReference>
<dbReference type="RefSeq" id="XP_010509917.1">
    <property type="nucleotide sequence ID" value="XM_010511615.2"/>
</dbReference>
<dbReference type="Proteomes" id="UP000694864">
    <property type="component" value="Chromosome 5"/>
</dbReference>
<reference evidence="2" key="1">
    <citation type="journal article" date="2014" name="Nat. Commun.">
        <title>The emerging biofuel crop Camelina sativa retains a highly undifferentiated hexaploid genome structure.</title>
        <authorList>
            <person name="Kagale S."/>
            <person name="Koh C."/>
            <person name="Nixon J."/>
            <person name="Bollina V."/>
            <person name="Clarke W.E."/>
            <person name="Tuteja R."/>
            <person name="Spillane C."/>
            <person name="Robinson S.J."/>
            <person name="Links M.G."/>
            <person name="Clarke C."/>
            <person name="Higgins E.E."/>
            <person name="Huebert T."/>
            <person name="Sharpe A.G."/>
            <person name="Parkin I.A."/>
        </authorList>
    </citation>
    <scope>NUCLEOTIDE SEQUENCE [LARGE SCALE GENOMIC DNA]</scope>
    <source>
        <strain evidence="2">cv. DH55</strain>
    </source>
</reference>
<dbReference type="SUPFAM" id="SSF81383">
    <property type="entry name" value="F-box domain"/>
    <property type="match status" value="1"/>
</dbReference>
<dbReference type="Pfam" id="PF00646">
    <property type="entry name" value="F-box"/>
    <property type="match status" value="1"/>
</dbReference>
<evidence type="ECO:0000259" key="1">
    <source>
        <dbReference type="PROSITE" id="PS50181"/>
    </source>
</evidence>
<proteinExistence type="predicted"/>
<accession>A0ABM0Z3J1</accession>
<sequence length="413" mass="47828">MMCPLVPDDLVEEILLELPLKSILRFKTLSKQWRSTLESRSFAERRMNSKKVPKKLKIMAAGDRNLFEGDEEVEMIYLNCDVASRPSLSCDGLLCIPVPGWINILNPSTGEFLRFPSGPDPLIIDSLKHVDARFDVFPGCWTMGFGRDKVSGSYKVVRFLFDSYHYQHCYCEILDVNIGEWRKLSTPPPYYMGYSNKSACVDGSIYWLQVIVSFKILAFDLHTEEFRDVPRPDEVYENSGSGQGQLVNLEDRLALALTYTTRFHWNVKIWTMDAHELTWSVTYSIRLFPKEMCSINMMLWDLPLWFWTRPVAVSKRGNLLFHDNEKRLFKYYPETDEVRVVHRGICVISPFVENLLPLPRISDSVPETRTYGLQYLDHPPRFQKISDFLRRLETPNVLLTTAALALVALVLFS</sequence>
<evidence type="ECO:0000313" key="2">
    <source>
        <dbReference type="Proteomes" id="UP000694864"/>
    </source>
</evidence>
<dbReference type="CDD" id="cd22157">
    <property type="entry name" value="F-box_AtFBW1-like"/>
    <property type="match status" value="1"/>
</dbReference>
<dbReference type="InterPro" id="IPR013187">
    <property type="entry name" value="F-box-assoc_dom_typ3"/>
</dbReference>
<dbReference type="NCBIfam" id="TIGR01640">
    <property type="entry name" value="F_box_assoc_1"/>
    <property type="match status" value="1"/>
</dbReference>
<reference evidence="3" key="2">
    <citation type="submission" date="2025-08" db="UniProtKB">
        <authorList>
            <consortium name="RefSeq"/>
        </authorList>
    </citation>
    <scope>IDENTIFICATION</scope>
    <source>
        <tissue evidence="3">Leaf</tissue>
    </source>
</reference>
<gene>
    <name evidence="3" type="primary">LOC104786255</name>
</gene>
<dbReference type="SMART" id="SM00256">
    <property type="entry name" value="FBOX"/>
    <property type="match status" value="1"/>
</dbReference>
<evidence type="ECO:0000313" key="3">
    <source>
        <dbReference type="RefSeq" id="XP_010509917.1"/>
    </source>
</evidence>
<protein>
    <submittedName>
        <fullName evidence="3">F-box/LRR-repeat protein At2g43260-like</fullName>
    </submittedName>
</protein>
<dbReference type="Pfam" id="PF08268">
    <property type="entry name" value="FBA_3"/>
    <property type="match status" value="1"/>
</dbReference>
<feature type="domain" description="F-box" evidence="1">
    <location>
        <begin position="1"/>
        <end position="46"/>
    </location>
</feature>
<dbReference type="PANTHER" id="PTHR31111:SF113">
    <property type="entry name" value="F-BOX ASSOCIATED UBIQUITINATION EFFECTOR FAMILY PROTEIN"/>
    <property type="match status" value="1"/>
</dbReference>